<accession>A0A9P0TPR5</accession>
<dbReference type="AlphaFoldDB" id="A0A9P0TPR5"/>
<proteinExistence type="predicted"/>
<sequence length="225" mass="24054">MYYTKSELKADEDDWPGGTLDGVDNDVEERTKAKACGSGEQEVSNESEVAADSDHDEEIFDDIEDDCPNKSSEALDLGVAVLLLGQHERCANVFSAGVMGGVCGEKGAAGAAEPEVGRVGLFPREPDAGTALGSLAIVLCSVRGASFGIQMYATYERLLHEKLRRVESTHLSFFLLFYVTQWQFGPGRSQVARPQRLELSHSGEASGRRAGGGPNTFVTGPPLGI</sequence>
<protein>
    <submittedName>
        <fullName evidence="2">Uncharacterized protein</fullName>
    </submittedName>
</protein>
<dbReference type="Proteomes" id="UP001152562">
    <property type="component" value="Unassembled WGS sequence"/>
</dbReference>
<feature type="compositionally biased region" description="Acidic residues" evidence="1">
    <location>
        <begin position="43"/>
        <end position="53"/>
    </location>
</feature>
<feature type="region of interest" description="Disordered" evidence="1">
    <location>
        <begin position="199"/>
        <end position="225"/>
    </location>
</feature>
<feature type="region of interest" description="Disordered" evidence="1">
    <location>
        <begin position="1"/>
        <end position="22"/>
    </location>
</feature>
<feature type="region of interest" description="Disordered" evidence="1">
    <location>
        <begin position="34"/>
        <end position="53"/>
    </location>
</feature>
<dbReference type="EMBL" id="CALOZG010000013">
    <property type="protein sequence ID" value="CAH4031165.1"/>
    <property type="molecule type" value="Genomic_DNA"/>
</dbReference>
<comment type="caution">
    <text evidence="2">The sequence shown here is derived from an EMBL/GenBank/DDBJ whole genome shotgun (WGS) entry which is preliminary data.</text>
</comment>
<gene>
    <name evidence="2" type="ORF">PIBRA_LOCUS7725</name>
</gene>
<evidence type="ECO:0000256" key="1">
    <source>
        <dbReference type="SAM" id="MobiDB-lite"/>
    </source>
</evidence>
<name>A0A9P0TPR5_PIEBR</name>
<reference evidence="2" key="1">
    <citation type="submission" date="2022-05" db="EMBL/GenBank/DDBJ databases">
        <authorList>
            <person name="Okamura Y."/>
        </authorList>
    </citation>
    <scope>NUCLEOTIDE SEQUENCE</scope>
</reference>
<keyword evidence="3" id="KW-1185">Reference proteome</keyword>
<organism evidence="2 3">
    <name type="scientific">Pieris brassicae</name>
    <name type="common">White butterfly</name>
    <name type="synonym">Large white butterfly</name>
    <dbReference type="NCBI Taxonomy" id="7116"/>
    <lineage>
        <taxon>Eukaryota</taxon>
        <taxon>Metazoa</taxon>
        <taxon>Ecdysozoa</taxon>
        <taxon>Arthropoda</taxon>
        <taxon>Hexapoda</taxon>
        <taxon>Insecta</taxon>
        <taxon>Pterygota</taxon>
        <taxon>Neoptera</taxon>
        <taxon>Endopterygota</taxon>
        <taxon>Lepidoptera</taxon>
        <taxon>Glossata</taxon>
        <taxon>Ditrysia</taxon>
        <taxon>Papilionoidea</taxon>
        <taxon>Pieridae</taxon>
        <taxon>Pierinae</taxon>
        <taxon>Pieris</taxon>
    </lineage>
</organism>
<evidence type="ECO:0000313" key="3">
    <source>
        <dbReference type="Proteomes" id="UP001152562"/>
    </source>
</evidence>
<evidence type="ECO:0000313" key="2">
    <source>
        <dbReference type="EMBL" id="CAH4031165.1"/>
    </source>
</evidence>